<feature type="signal peptide" evidence="3">
    <location>
        <begin position="1"/>
        <end position="21"/>
    </location>
</feature>
<evidence type="ECO:0000313" key="5">
    <source>
        <dbReference type="EMBL" id="ONU76296.1"/>
    </source>
</evidence>
<dbReference type="RefSeq" id="WP_077176757.1">
    <property type="nucleotide sequence ID" value="NZ_MUTB01000172.1"/>
</dbReference>
<dbReference type="EMBL" id="MUTJ01000100">
    <property type="protein sequence ID" value="ONU76296.1"/>
    <property type="molecule type" value="Genomic_DNA"/>
</dbReference>
<dbReference type="GO" id="GO:0009279">
    <property type="term" value="C:cell outer membrane"/>
    <property type="evidence" value="ECO:0007669"/>
    <property type="project" value="UniProtKB-SubCell"/>
</dbReference>
<accession>A0A1V2VTI9</accession>
<dbReference type="SUPFAM" id="SSF56925">
    <property type="entry name" value="OMPA-like"/>
    <property type="match status" value="1"/>
</dbReference>
<protein>
    <recommendedName>
        <fullName evidence="4">Outer membrane protein beta-barrel domain-containing protein</fullName>
    </recommendedName>
</protein>
<evidence type="ECO:0000256" key="1">
    <source>
        <dbReference type="ARBA" id="ARBA00004442"/>
    </source>
</evidence>
<dbReference type="AlphaFoldDB" id="A0A1V2VTI9"/>
<dbReference type="InterPro" id="IPR027385">
    <property type="entry name" value="Beta-barrel_OMP"/>
</dbReference>
<dbReference type="Proteomes" id="UP000188543">
    <property type="component" value="Unassembled WGS sequence"/>
</dbReference>
<feature type="chain" id="PRO_5012030567" description="Outer membrane protein beta-barrel domain-containing protein" evidence="3">
    <location>
        <begin position="22"/>
        <end position="172"/>
    </location>
</feature>
<gene>
    <name evidence="5" type="ORF">A8E72_33835</name>
</gene>
<dbReference type="Gene3D" id="2.40.160.20">
    <property type="match status" value="1"/>
</dbReference>
<evidence type="ECO:0000259" key="4">
    <source>
        <dbReference type="Pfam" id="PF13505"/>
    </source>
</evidence>
<feature type="domain" description="Outer membrane protein beta-barrel" evidence="4">
    <location>
        <begin position="12"/>
        <end position="172"/>
    </location>
</feature>
<name>A0A1V2VTI9_9BURK</name>
<sequence length="172" mass="18383">MNIKSIVAVSILALATSTAFAGDNPLRIDSKDGFFAGVTLGQFAVHGSEDASGSAFAYGIHGGYRHYFNDRISGDVDLAYVGANSGSNDKFFMPTANLGYDFPLSNGWTVRPHVGVGYHFDSFSGGSSSNWMAKTGVELQFNQHVSLGLDYNFLKGKDNNGSIIGASLNYKF</sequence>
<comment type="subcellular location">
    <subcellularLocation>
        <location evidence="1">Cell outer membrane</location>
    </subcellularLocation>
</comment>
<proteinExistence type="predicted"/>
<evidence type="ECO:0000256" key="2">
    <source>
        <dbReference type="ARBA" id="ARBA00022729"/>
    </source>
</evidence>
<reference evidence="5 6" key="1">
    <citation type="submission" date="2016-08" db="EMBL/GenBank/DDBJ databases">
        <authorList>
            <person name="Seilhamer J.J."/>
        </authorList>
    </citation>
    <scope>NUCLEOTIDE SEQUENCE [LARGE SCALE GENOMIC DNA]</scope>
    <source>
        <strain evidence="5 6">VC14762</strain>
    </source>
</reference>
<evidence type="ECO:0000256" key="3">
    <source>
        <dbReference type="SAM" id="SignalP"/>
    </source>
</evidence>
<organism evidence="5 6">
    <name type="scientific">Burkholderia cenocepacia</name>
    <dbReference type="NCBI Taxonomy" id="95486"/>
    <lineage>
        <taxon>Bacteria</taxon>
        <taxon>Pseudomonadati</taxon>
        <taxon>Pseudomonadota</taxon>
        <taxon>Betaproteobacteria</taxon>
        <taxon>Burkholderiales</taxon>
        <taxon>Burkholderiaceae</taxon>
        <taxon>Burkholderia</taxon>
        <taxon>Burkholderia cepacia complex</taxon>
    </lineage>
</organism>
<comment type="caution">
    <text evidence="5">The sequence shown here is derived from an EMBL/GenBank/DDBJ whole genome shotgun (WGS) entry which is preliminary data.</text>
</comment>
<dbReference type="InterPro" id="IPR011250">
    <property type="entry name" value="OMP/PagP_B-barrel"/>
</dbReference>
<evidence type="ECO:0000313" key="6">
    <source>
        <dbReference type="Proteomes" id="UP000188543"/>
    </source>
</evidence>
<dbReference type="Pfam" id="PF13505">
    <property type="entry name" value="OMP_b-brl"/>
    <property type="match status" value="1"/>
</dbReference>
<keyword evidence="2 3" id="KW-0732">Signal</keyword>